<gene>
    <name evidence="2" type="ORF">CYMTET_11157</name>
</gene>
<evidence type="ECO:0000259" key="1">
    <source>
        <dbReference type="PROSITE" id="PS50030"/>
    </source>
</evidence>
<feature type="domain" description="UBA" evidence="1">
    <location>
        <begin position="57"/>
        <end position="102"/>
    </location>
</feature>
<evidence type="ECO:0000313" key="2">
    <source>
        <dbReference type="EMBL" id="KAK3281032.1"/>
    </source>
</evidence>
<dbReference type="Gene3D" id="1.10.8.10">
    <property type="entry name" value="DNA helicase RuvA subunit, C-terminal domain"/>
    <property type="match status" value="1"/>
</dbReference>
<dbReference type="SUPFAM" id="SSF46934">
    <property type="entry name" value="UBA-like"/>
    <property type="match status" value="1"/>
</dbReference>
<evidence type="ECO:0000313" key="3">
    <source>
        <dbReference type="Proteomes" id="UP001190700"/>
    </source>
</evidence>
<sequence>MGMAWPWHPFKLCGLDMSMIGSPGIPGHHGSALLIEIIQVSTGLASNKEEDALAKLSGEEREALTEKIETLTSMGFSDDVAISALLQCDGDVDSALDHLLEN</sequence>
<dbReference type="PROSITE" id="PS50030">
    <property type="entry name" value="UBA"/>
    <property type="match status" value="1"/>
</dbReference>
<dbReference type="InterPro" id="IPR015940">
    <property type="entry name" value="UBA"/>
</dbReference>
<dbReference type="InterPro" id="IPR009060">
    <property type="entry name" value="UBA-like_sf"/>
</dbReference>
<dbReference type="EMBL" id="LGRX02004080">
    <property type="protein sequence ID" value="KAK3281032.1"/>
    <property type="molecule type" value="Genomic_DNA"/>
</dbReference>
<dbReference type="Proteomes" id="UP001190700">
    <property type="component" value="Unassembled WGS sequence"/>
</dbReference>
<dbReference type="Pfam" id="PF00627">
    <property type="entry name" value="UBA"/>
    <property type="match status" value="1"/>
</dbReference>
<proteinExistence type="predicted"/>
<dbReference type="AlphaFoldDB" id="A0AAE0GMU7"/>
<organism evidence="2 3">
    <name type="scientific">Cymbomonas tetramitiformis</name>
    <dbReference type="NCBI Taxonomy" id="36881"/>
    <lineage>
        <taxon>Eukaryota</taxon>
        <taxon>Viridiplantae</taxon>
        <taxon>Chlorophyta</taxon>
        <taxon>Pyramimonadophyceae</taxon>
        <taxon>Pyramimonadales</taxon>
        <taxon>Pyramimonadaceae</taxon>
        <taxon>Cymbomonas</taxon>
    </lineage>
</organism>
<reference evidence="2 3" key="1">
    <citation type="journal article" date="2015" name="Genome Biol. Evol.">
        <title>Comparative Genomics of a Bacterivorous Green Alga Reveals Evolutionary Causalities and Consequences of Phago-Mixotrophic Mode of Nutrition.</title>
        <authorList>
            <person name="Burns J.A."/>
            <person name="Paasch A."/>
            <person name="Narechania A."/>
            <person name="Kim E."/>
        </authorList>
    </citation>
    <scope>NUCLEOTIDE SEQUENCE [LARGE SCALE GENOMIC DNA]</scope>
    <source>
        <strain evidence="2 3">PLY_AMNH</strain>
    </source>
</reference>
<protein>
    <recommendedName>
        <fullName evidence="1">UBA domain-containing protein</fullName>
    </recommendedName>
</protein>
<accession>A0AAE0GMU7</accession>
<keyword evidence="3" id="KW-1185">Reference proteome</keyword>
<comment type="caution">
    <text evidence="2">The sequence shown here is derived from an EMBL/GenBank/DDBJ whole genome shotgun (WGS) entry which is preliminary data.</text>
</comment>
<dbReference type="SMART" id="SM00165">
    <property type="entry name" value="UBA"/>
    <property type="match status" value="1"/>
</dbReference>
<name>A0AAE0GMU7_9CHLO</name>